<dbReference type="InterPro" id="IPR036271">
    <property type="entry name" value="Tet_transcr_reg_TetR-rel_C_sf"/>
</dbReference>
<protein>
    <submittedName>
        <fullName evidence="7">TetR family transcriptional regulator</fullName>
    </submittedName>
</protein>
<dbReference type="GO" id="GO:0000976">
    <property type="term" value="F:transcription cis-regulatory region binding"/>
    <property type="evidence" value="ECO:0007669"/>
    <property type="project" value="TreeGrafter"/>
</dbReference>
<dbReference type="Pfam" id="PF21313">
    <property type="entry name" value="EthR_C"/>
    <property type="match status" value="1"/>
</dbReference>
<feature type="DNA-binding region" description="H-T-H motif" evidence="4">
    <location>
        <begin position="47"/>
        <end position="66"/>
    </location>
</feature>
<evidence type="ECO:0000256" key="5">
    <source>
        <dbReference type="SAM" id="MobiDB-lite"/>
    </source>
</evidence>
<name>A0A386WGQ5_9ACTN</name>
<dbReference type="PANTHER" id="PTHR30055">
    <property type="entry name" value="HTH-TYPE TRANSCRIPTIONAL REGULATOR RUTR"/>
    <property type="match status" value="1"/>
</dbReference>
<feature type="region of interest" description="Disordered" evidence="5">
    <location>
        <begin position="1"/>
        <end position="26"/>
    </location>
</feature>
<dbReference type="InterPro" id="IPR049397">
    <property type="entry name" value="EthR_C"/>
</dbReference>
<proteinExistence type="predicted"/>
<accession>A0A386WGQ5</accession>
<evidence type="ECO:0000256" key="3">
    <source>
        <dbReference type="ARBA" id="ARBA00023163"/>
    </source>
</evidence>
<dbReference type="GO" id="GO:0045892">
    <property type="term" value="P:negative regulation of DNA-templated transcription"/>
    <property type="evidence" value="ECO:0007669"/>
    <property type="project" value="UniProtKB-ARBA"/>
</dbReference>
<evidence type="ECO:0000256" key="2">
    <source>
        <dbReference type="ARBA" id="ARBA00023125"/>
    </source>
</evidence>
<dbReference type="AlphaFoldDB" id="A0A386WGQ5"/>
<evidence type="ECO:0000313" key="7">
    <source>
        <dbReference type="EMBL" id="AYF27515.1"/>
    </source>
</evidence>
<feature type="compositionally biased region" description="Low complexity" evidence="5">
    <location>
        <begin position="1"/>
        <end position="13"/>
    </location>
</feature>
<evidence type="ECO:0000256" key="1">
    <source>
        <dbReference type="ARBA" id="ARBA00023015"/>
    </source>
</evidence>
<dbReference type="InterPro" id="IPR050109">
    <property type="entry name" value="HTH-type_TetR-like_transc_reg"/>
</dbReference>
<dbReference type="InterPro" id="IPR009057">
    <property type="entry name" value="Homeodomain-like_sf"/>
</dbReference>
<keyword evidence="1" id="KW-0805">Transcription regulation</keyword>
<dbReference type="EMBL" id="CP024087">
    <property type="protein sequence ID" value="AYF27515.1"/>
    <property type="molecule type" value="Genomic_DNA"/>
</dbReference>
<dbReference type="FunFam" id="1.10.10.60:FF:000141">
    <property type="entry name" value="TetR family transcriptional regulator"/>
    <property type="match status" value="1"/>
</dbReference>
<dbReference type="PRINTS" id="PR00455">
    <property type="entry name" value="HTHTETR"/>
</dbReference>
<evidence type="ECO:0000259" key="6">
    <source>
        <dbReference type="PROSITE" id="PS50977"/>
    </source>
</evidence>
<dbReference type="InterPro" id="IPR001647">
    <property type="entry name" value="HTH_TetR"/>
</dbReference>
<evidence type="ECO:0000313" key="8">
    <source>
        <dbReference type="Proteomes" id="UP000267804"/>
    </source>
</evidence>
<dbReference type="RefSeq" id="WP_120569819.1">
    <property type="nucleotide sequence ID" value="NZ_CP024087.1"/>
</dbReference>
<dbReference type="Pfam" id="PF00440">
    <property type="entry name" value="TetR_N"/>
    <property type="match status" value="1"/>
</dbReference>
<gene>
    <name evidence="7" type="ORF">CSH63_08745</name>
</gene>
<dbReference type="PROSITE" id="PS50977">
    <property type="entry name" value="HTH_TETR_2"/>
    <property type="match status" value="1"/>
</dbReference>
<feature type="domain" description="HTH tetR-type" evidence="6">
    <location>
        <begin position="24"/>
        <end position="84"/>
    </location>
</feature>
<evidence type="ECO:0000256" key="4">
    <source>
        <dbReference type="PROSITE-ProRule" id="PRU00335"/>
    </source>
</evidence>
<dbReference type="Gene3D" id="1.10.10.60">
    <property type="entry name" value="Homeodomain-like"/>
    <property type="match status" value="1"/>
</dbReference>
<dbReference type="PANTHER" id="PTHR30055:SF184">
    <property type="entry name" value="HTH-TYPE TRANSCRIPTIONAL REGULATOR ETHR"/>
    <property type="match status" value="1"/>
</dbReference>
<reference evidence="7 8" key="1">
    <citation type="submission" date="2017-10" db="EMBL/GenBank/DDBJ databases">
        <title>Integration of genomic and chemical information greatly accelerates assignment of the full stereostructure of myelolactone, a potent inhibitor of myeloma from a marine-derived Micromonospora.</title>
        <authorList>
            <person name="Kim M.C."/>
            <person name="Machado H."/>
            <person name="Jensen P.R."/>
            <person name="Fenical W."/>
        </authorList>
    </citation>
    <scope>NUCLEOTIDE SEQUENCE [LARGE SCALE GENOMIC DNA]</scope>
    <source>
        <strain evidence="7 8">CNY-010</strain>
    </source>
</reference>
<sequence>MTTARTPTGAAPTRGRRAGRSTGDERETAILATAERLLTQRPFADISIDDLARGAGISRPTFYFYFPSKNAVLLTLLDRVTEEADAAAGGVFERLAEDPRAHWRELIARFHATFGGHRDVVLACAQVRGTNAEVRRLWAEVLERWVRAVQAAIEAERARGAAPDGLPARDLAIALNSMNERVWYATFAGDGPAVAERDVVDVLLDVWLTAIYRTTTPPVTPPLTPSGGTA</sequence>
<dbReference type="SUPFAM" id="SSF46689">
    <property type="entry name" value="Homeodomain-like"/>
    <property type="match status" value="1"/>
</dbReference>
<organism evidence="7 8">
    <name type="scientific">Micromonospora tulbaghiae</name>
    <dbReference type="NCBI Taxonomy" id="479978"/>
    <lineage>
        <taxon>Bacteria</taxon>
        <taxon>Bacillati</taxon>
        <taxon>Actinomycetota</taxon>
        <taxon>Actinomycetes</taxon>
        <taxon>Micromonosporales</taxon>
        <taxon>Micromonosporaceae</taxon>
        <taxon>Micromonospora</taxon>
    </lineage>
</organism>
<dbReference type="SUPFAM" id="SSF48498">
    <property type="entry name" value="Tetracyclin repressor-like, C-terminal domain"/>
    <property type="match status" value="1"/>
</dbReference>
<keyword evidence="3" id="KW-0804">Transcription</keyword>
<dbReference type="GO" id="GO:0003700">
    <property type="term" value="F:DNA-binding transcription factor activity"/>
    <property type="evidence" value="ECO:0007669"/>
    <property type="project" value="TreeGrafter"/>
</dbReference>
<dbReference type="Gene3D" id="1.10.357.10">
    <property type="entry name" value="Tetracycline Repressor, domain 2"/>
    <property type="match status" value="1"/>
</dbReference>
<keyword evidence="2 4" id="KW-0238">DNA-binding</keyword>
<dbReference type="Proteomes" id="UP000267804">
    <property type="component" value="Chromosome"/>
</dbReference>
<dbReference type="KEGG" id="mtua:CSH63_08745"/>